<reference evidence="5" key="1">
    <citation type="submission" date="2015-07" db="EMBL/GenBank/DDBJ databases">
        <authorList>
            <person name="Rodrigo-Torres Lidia"/>
            <person name="Arahal R.David."/>
        </authorList>
    </citation>
    <scope>NUCLEOTIDE SEQUENCE [LARGE SCALE GENOMIC DNA]</scope>
    <source>
        <strain evidence="5">CECT 4801</strain>
    </source>
</reference>
<evidence type="ECO:0000256" key="1">
    <source>
        <dbReference type="ARBA" id="ARBA00023002"/>
    </source>
</evidence>
<dbReference type="RefSeq" id="WP_055655015.1">
    <property type="nucleotide sequence ID" value="NZ_CXST01000001.1"/>
</dbReference>
<dbReference type="Pfam" id="PF01494">
    <property type="entry name" value="FAD_binding_3"/>
    <property type="match status" value="1"/>
</dbReference>
<dbReference type="EMBL" id="CXST01000001">
    <property type="protein sequence ID" value="CTQ42939.1"/>
    <property type="molecule type" value="Genomic_DNA"/>
</dbReference>
<dbReference type="STRING" id="187304.B0E33_23325"/>
<dbReference type="AlphaFoldDB" id="A0A0M6Y292"/>
<dbReference type="InterPro" id="IPR002938">
    <property type="entry name" value="FAD-bd"/>
</dbReference>
<proteinExistence type="predicted"/>
<protein>
    <submittedName>
        <fullName evidence="4">FAD-dependent urate hydroxylase</fullName>
        <ecNumber evidence="4">1.14.13.113</ecNumber>
    </submittedName>
</protein>
<evidence type="ECO:0000259" key="3">
    <source>
        <dbReference type="Pfam" id="PF01494"/>
    </source>
</evidence>
<keyword evidence="1 4" id="KW-0560">Oxidoreductase</keyword>
<dbReference type="GO" id="GO:0102099">
    <property type="term" value="F:FAD-dependent urate hydroxylase activity"/>
    <property type="evidence" value="ECO:0007669"/>
    <property type="project" value="UniProtKB-EC"/>
</dbReference>
<dbReference type="Gene3D" id="3.50.50.60">
    <property type="entry name" value="FAD/NAD(P)-binding domain"/>
    <property type="match status" value="1"/>
</dbReference>
<evidence type="ECO:0000313" key="5">
    <source>
        <dbReference type="Proteomes" id="UP000048926"/>
    </source>
</evidence>
<accession>A0A0M6Y292</accession>
<evidence type="ECO:0000256" key="2">
    <source>
        <dbReference type="ARBA" id="ARBA00023033"/>
    </source>
</evidence>
<evidence type="ECO:0000313" key="4">
    <source>
        <dbReference type="EMBL" id="CTQ42939.1"/>
    </source>
</evidence>
<dbReference type="InterPro" id="IPR036188">
    <property type="entry name" value="FAD/NAD-bd_sf"/>
</dbReference>
<gene>
    <name evidence="4" type="primary">hpxO</name>
    <name evidence="4" type="ORF">LAL4801_01376</name>
</gene>
<dbReference type="EC" id="1.14.13.113" evidence="4"/>
<keyword evidence="5" id="KW-1185">Reference proteome</keyword>
<organism evidence="4 5">
    <name type="scientific">Roseibium aggregatum</name>
    <dbReference type="NCBI Taxonomy" id="187304"/>
    <lineage>
        <taxon>Bacteria</taxon>
        <taxon>Pseudomonadati</taxon>
        <taxon>Pseudomonadota</taxon>
        <taxon>Alphaproteobacteria</taxon>
        <taxon>Hyphomicrobiales</taxon>
        <taxon>Stappiaceae</taxon>
        <taxon>Roseibium</taxon>
    </lineage>
</organism>
<dbReference type="PANTHER" id="PTHR13789">
    <property type="entry name" value="MONOOXYGENASE"/>
    <property type="match status" value="1"/>
</dbReference>
<keyword evidence="2" id="KW-0503">Monooxygenase</keyword>
<sequence>MNIAIVGAGIGGLATAILLERLGHRISLFEQFRKPVPIGSGLMIQPVGLEVLELAGVADVVQKHATPIKRVLGRSSQTGRRVLDVDYGAVPGLGIHRAALFSALYEKVLTRALYWHTDCRVTGHQDGKLRFADGSFSESFDLIIDASGANSVLSPLKARALSFGAIWGTVDWVSGGLPEDHLSQRYRGADHMIGVLPVGLMPGQDRRKAAFFWSLRHDAYEDWLKGGLAAWKDTALSIWPDAGPFLEQITDPEQMTMARYSHGTLRQPWGDRIAFVGDAAHRASPQLGQGANMALLDAAALAKALETLPLDQALPAYGKARRWHVGVYQAFSAMFTPAYQSDSRLLPFLRDNVLFPVSRIPPVPSVLSHLISGTLVPRGI</sequence>
<dbReference type="OrthoDB" id="5499180at2"/>
<dbReference type="InterPro" id="IPR050493">
    <property type="entry name" value="FAD-dep_Monooxygenase_BioMet"/>
</dbReference>
<name>A0A0M6Y292_9HYPH</name>
<dbReference type="PANTHER" id="PTHR13789:SF309">
    <property type="entry name" value="PUTATIVE (AFU_ORTHOLOGUE AFUA_6G14510)-RELATED"/>
    <property type="match status" value="1"/>
</dbReference>
<dbReference type="Proteomes" id="UP000048926">
    <property type="component" value="Unassembled WGS sequence"/>
</dbReference>
<dbReference type="PRINTS" id="PR00420">
    <property type="entry name" value="RNGMNOXGNASE"/>
</dbReference>
<feature type="domain" description="FAD-binding" evidence="3">
    <location>
        <begin position="2"/>
        <end position="307"/>
    </location>
</feature>
<dbReference type="GO" id="GO:0071949">
    <property type="term" value="F:FAD binding"/>
    <property type="evidence" value="ECO:0007669"/>
    <property type="project" value="InterPro"/>
</dbReference>
<dbReference type="SUPFAM" id="SSF51905">
    <property type="entry name" value="FAD/NAD(P)-binding domain"/>
    <property type="match status" value="1"/>
</dbReference>